<dbReference type="Proteomes" id="UP000703893">
    <property type="component" value="Unassembled WGS sequence"/>
</dbReference>
<dbReference type="AlphaFoldDB" id="A0A938BNT7"/>
<feature type="non-terminal residue" evidence="1">
    <location>
        <position position="1"/>
    </location>
</feature>
<reference evidence="1 2" key="1">
    <citation type="submission" date="2019-03" db="EMBL/GenBank/DDBJ databases">
        <title>Lake Tanganyika Metagenome-Assembled Genomes (MAGs).</title>
        <authorList>
            <person name="Tran P."/>
        </authorList>
    </citation>
    <scope>NUCLEOTIDE SEQUENCE [LARGE SCALE GENOMIC DNA]</scope>
    <source>
        <strain evidence="1">K_DeepCast_65m_m2_236</strain>
    </source>
</reference>
<proteinExistence type="predicted"/>
<evidence type="ECO:0000313" key="2">
    <source>
        <dbReference type="Proteomes" id="UP000703893"/>
    </source>
</evidence>
<comment type="caution">
    <text evidence="1">The sequence shown here is derived from an EMBL/GenBank/DDBJ whole genome shotgun (WGS) entry which is preliminary data.</text>
</comment>
<evidence type="ECO:0000313" key="1">
    <source>
        <dbReference type="EMBL" id="MBM3275495.1"/>
    </source>
</evidence>
<protein>
    <submittedName>
        <fullName evidence="1">Uncharacterized protein</fullName>
    </submittedName>
</protein>
<accession>A0A938BNT7</accession>
<gene>
    <name evidence="1" type="ORF">FJZ00_10095</name>
</gene>
<sequence>PAAVVVPFLRWLGATPDGLAYFGRILPRLRNLSPRSGLAQSLAEVLSHADPADAREVVEEVFRFARLALTDPQLNLQPAVDWLADWAEDPRAKRALGSFGGAIGASWDPELVDQALEIADMALQSGLDFRPLVQAGRSLLLGPEGESWRTLALEIVLSGSINGRAATVLAHLLQRADLLVEMAATVPAALLFALSPEASRTRRSLLDLVRRVLLGARPRLMLPEGNA</sequence>
<name>A0A938BNT7_9BACT</name>
<dbReference type="EMBL" id="VGJX01000598">
    <property type="protein sequence ID" value="MBM3275495.1"/>
    <property type="molecule type" value="Genomic_DNA"/>
</dbReference>
<organism evidence="1 2">
    <name type="scientific">Candidatus Tanganyikabacteria bacterium</name>
    <dbReference type="NCBI Taxonomy" id="2961651"/>
    <lineage>
        <taxon>Bacteria</taxon>
        <taxon>Bacillati</taxon>
        <taxon>Candidatus Sericytochromatia</taxon>
        <taxon>Candidatus Tanganyikabacteria</taxon>
    </lineage>
</organism>